<dbReference type="Gene3D" id="3.40.50.720">
    <property type="entry name" value="NAD(P)-binding Rossmann-like Domain"/>
    <property type="match status" value="1"/>
</dbReference>
<dbReference type="SUPFAM" id="SSF51735">
    <property type="entry name" value="NAD(P)-binding Rossmann-fold domains"/>
    <property type="match status" value="1"/>
</dbReference>
<dbReference type="Pfam" id="PF00106">
    <property type="entry name" value="adh_short"/>
    <property type="match status" value="1"/>
</dbReference>
<dbReference type="InterPro" id="IPR036291">
    <property type="entry name" value="NAD(P)-bd_dom_sf"/>
</dbReference>
<dbReference type="Proteomes" id="UP000297703">
    <property type="component" value="Unassembled WGS sequence"/>
</dbReference>
<comment type="caution">
    <text evidence="1">The sequence shown here is derived from an EMBL/GenBank/DDBJ whole genome shotgun (WGS) entry which is preliminary data.</text>
</comment>
<evidence type="ECO:0000313" key="1">
    <source>
        <dbReference type="EMBL" id="TFJ96611.1"/>
    </source>
</evidence>
<dbReference type="InterPro" id="IPR002347">
    <property type="entry name" value="SDR_fam"/>
</dbReference>
<dbReference type="AlphaFoldDB" id="A0A4D9DJK2"/>
<protein>
    <submittedName>
        <fullName evidence="1">Short chain dehydrogenase/reductase</fullName>
    </submittedName>
</protein>
<reference evidence="1 2" key="2">
    <citation type="submission" date="2019-04" db="EMBL/GenBank/DDBJ databases">
        <title>The genome sequence of big-headed turtle.</title>
        <authorList>
            <person name="Gong S."/>
        </authorList>
    </citation>
    <scope>NUCLEOTIDE SEQUENCE [LARGE SCALE GENOMIC DNA]</scope>
    <source>
        <strain evidence="1">DO16091913</strain>
        <tissue evidence="1">Muscle</tissue>
    </source>
</reference>
<gene>
    <name evidence="1" type="ORF">DR999_PMT21589</name>
</gene>
<proteinExistence type="predicted"/>
<name>A0A4D9DJK2_9SAUR</name>
<sequence>MLHVGALQSQSNKILTRPQQLKNLVSRHPNLVIVALEATDPASIKAAAARVEEHLKGSGLNLLINNAGIARKNTLESETLEGMSLVYTTNVTGPLLVSQASLDSSSAYSFRFSSSSAFLRCSSRDESNLTMNIVQCVLSCN</sequence>
<accession>A0A4D9DJK2</accession>
<dbReference type="OrthoDB" id="7289984at2759"/>
<reference evidence="1 2" key="1">
    <citation type="submission" date="2019-04" db="EMBL/GenBank/DDBJ databases">
        <title>Draft genome of the big-headed turtle Platysternon megacephalum.</title>
        <authorList>
            <person name="Gong S."/>
        </authorList>
    </citation>
    <scope>NUCLEOTIDE SEQUENCE [LARGE SCALE GENOMIC DNA]</scope>
    <source>
        <strain evidence="1">DO16091913</strain>
        <tissue evidence="1">Muscle</tissue>
    </source>
</reference>
<organism evidence="1 2">
    <name type="scientific">Platysternon megacephalum</name>
    <name type="common">big-headed turtle</name>
    <dbReference type="NCBI Taxonomy" id="55544"/>
    <lineage>
        <taxon>Eukaryota</taxon>
        <taxon>Metazoa</taxon>
        <taxon>Chordata</taxon>
        <taxon>Craniata</taxon>
        <taxon>Vertebrata</taxon>
        <taxon>Euteleostomi</taxon>
        <taxon>Archelosauria</taxon>
        <taxon>Testudinata</taxon>
        <taxon>Testudines</taxon>
        <taxon>Cryptodira</taxon>
        <taxon>Durocryptodira</taxon>
        <taxon>Testudinoidea</taxon>
        <taxon>Platysternidae</taxon>
        <taxon>Platysternon</taxon>
    </lineage>
</organism>
<keyword evidence="2" id="KW-1185">Reference proteome</keyword>
<dbReference type="PANTHER" id="PTHR43544:SF38">
    <property type="entry name" value="C-FACTOR-RELATED"/>
    <property type="match status" value="1"/>
</dbReference>
<dbReference type="PANTHER" id="PTHR43544">
    <property type="entry name" value="SHORT-CHAIN DEHYDROGENASE/REDUCTASE"/>
    <property type="match status" value="1"/>
</dbReference>
<dbReference type="EMBL" id="QXTE01000627">
    <property type="protein sequence ID" value="TFJ96611.1"/>
    <property type="molecule type" value="Genomic_DNA"/>
</dbReference>
<dbReference type="GO" id="GO:0005737">
    <property type="term" value="C:cytoplasm"/>
    <property type="evidence" value="ECO:0007669"/>
    <property type="project" value="TreeGrafter"/>
</dbReference>
<evidence type="ECO:0000313" key="2">
    <source>
        <dbReference type="Proteomes" id="UP000297703"/>
    </source>
</evidence>
<dbReference type="InterPro" id="IPR051468">
    <property type="entry name" value="Fungal_SecMetab_SDRs"/>
</dbReference>
<dbReference type="GO" id="GO:0016491">
    <property type="term" value="F:oxidoreductase activity"/>
    <property type="evidence" value="ECO:0007669"/>
    <property type="project" value="TreeGrafter"/>
</dbReference>